<dbReference type="Proteomes" id="UP001335737">
    <property type="component" value="Unassembled WGS sequence"/>
</dbReference>
<accession>A0ABU6KDM3</accession>
<dbReference type="SUPFAM" id="SSF103088">
    <property type="entry name" value="OmpA-like"/>
    <property type="match status" value="1"/>
</dbReference>
<gene>
    <name evidence="11" type="primary">motB</name>
    <name evidence="11" type="ORF">QGM71_05240</name>
</gene>
<feature type="compositionally biased region" description="Acidic residues" evidence="8">
    <location>
        <begin position="79"/>
        <end position="92"/>
    </location>
</feature>
<evidence type="ECO:0000313" key="12">
    <source>
        <dbReference type="Proteomes" id="UP001335737"/>
    </source>
</evidence>
<feature type="transmembrane region" description="Helical" evidence="9">
    <location>
        <begin position="20"/>
        <end position="38"/>
    </location>
</feature>
<keyword evidence="11" id="KW-0282">Flagellum</keyword>
<dbReference type="InterPro" id="IPR006665">
    <property type="entry name" value="OmpA-like"/>
</dbReference>
<keyword evidence="11" id="KW-0969">Cilium</keyword>
<dbReference type="RefSeq" id="WP_327606476.1">
    <property type="nucleotide sequence ID" value="NZ_JARZFX010000002.1"/>
</dbReference>
<keyword evidence="3" id="KW-1003">Cell membrane</keyword>
<keyword evidence="6 7" id="KW-0472">Membrane</keyword>
<feature type="region of interest" description="Disordered" evidence="8">
    <location>
        <begin position="60"/>
        <end position="101"/>
    </location>
</feature>
<evidence type="ECO:0000256" key="2">
    <source>
        <dbReference type="ARBA" id="ARBA00008914"/>
    </source>
</evidence>
<dbReference type="Pfam" id="PF00691">
    <property type="entry name" value="OmpA"/>
    <property type="match status" value="1"/>
</dbReference>
<reference evidence="11 12" key="1">
    <citation type="journal article" date="2024" name="Int. J. Syst. Evol. Microbiol.">
        <title>Virgibacillus tibetensis sp. nov., isolated from salt lake on the Tibetan Plateau of China.</title>
        <authorList>
            <person name="Phurbu D."/>
            <person name="Liu Z.-X."/>
            <person name="Wang R."/>
            <person name="Zheng Y.-Y."/>
            <person name="Liu H.-C."/>
            <person name="Zhou Y.-G."/>
            <person name="Yu Y.-J."/>
            <person name="Li A.-H."/>
        </authorList>
    </citation>
    <scope>NUCLEOTIDE SEQUENCE [LARGE SCALE GENOMIC DNA]</scope>
    <source>
        <strain evidence="11 12">C22-A2</strain>
    </source>
</reference>
<evidence type="ECO:0000259" key="10">
    <source>
        <dbReference type="PROSITE" id="PS51123"/>
    </source>
</evidence>
<comment type="subcellular location">
    <subcellularLocation>
        <location evidence="1">Cell membrane</location>
        <topology evidence="1">Single-pass membrane protein</topology>
    </subcellularLocation>
</comment>
<dbReference type="Pfam" id="PF13677">
    <property type="entry name" value="MotB_plug"/>
    <property type="match status" value="1"/>
</dbReference>
<evidence type="ECO:0000313" key="11">
    <source>
        <dbReference type="EMBL" id="MEC5422904.1"/>
    </source>
</evidence>
<dbReference type="InterPro" id="IPR025713">
    <property type="entry name" value="MotB-like_N_dom"/>
</dbReference>
<dbReference type="EMBL" id="JARZFX010000002">
    <property type="protein sequence ID" value="MEC5422904.1"/>
    <property type="molecule type" value="Genomic_DNA"/>
</dbReference>
<name>A0ABU6KDM3_9BACI</name>
<evidence type="ECO:0000256" key="9">
    <source>
        <dbReference type="SAM" id="Phobius"/>
    </source>
</evidence>
<dbReference type="InterPro" id="IPR036737">
    <property type="entry name" value="OmpA-like_sf"/>
</dbReference>
<dbReference type="PANTHER" id="PTHR30329">
    <property type="entry name" value="STATOR ELEMENT OF FLAGELLAR MOTOR COMPLEX"/>
    <property type="match status" value="1"/>
</dbReference>
<proteinExistence type="inferred from homology"/>
<protein>
    <submittedName>
        <fullName evidence="11">Flagellar motor protein MotB</fullName>
    </submittedName>
</protein>
<keyword evidence="4 9" id="KW-0812">Transmembrane</keyword>
<evidence type="ECO:0000256" key="3">
    <source>
        <dbReference type="ARBA" id="ARBA00022475"/>
    </source>
</evidence>
<dbReference type="PROSITE" id="PS51123">
    <property type="entry name" value="OMPA_2"/>
    <property type="match status" value="1"/>
</dbReference>
<evidence type="ECO:0000256" key="6">
    <source>
        <dbReference type="ARBA" id="ARBA00023136"/>
    </source>
</evidence>
<keyword evidence="5 9" id="KW-1133">Transmembrane helix</keyword>
<evidence type="ECO:0000256" key="1">
    <source>
        <dbReference type="ARBA" id="ARBA00004162"/>
    </source>
</evidence>
<evidence type="ECO:0000256" key="8">
    <source>
        <dbReference type="SAM" id="MobiDB-lite"/>
    </source>
</evidence>
<dbReference type="CDD" id="cd07185">
    <property type="entry name" value="OmpA_C-like"/>
    <property type="match status" value="1"/>
</dbReference>
<dbReference type="PANTHER" id="PTHR30329:SF21">
    <property type="entry name" value="LIPOPROTEIN YIAD-RELATED"/>
    <property type="match status" value="1"/>
</dbReference>
<keyword evidence="12" id="KW-1185">Reference proteome</keyword>
<evidence type="ECO:0000256" key="4">
    <source>
        <dbReference type="ARBA" id="ARBA00022692"/>
    </source>
</evidence>
<organism evidence="11 12">
    <name type="scientific">Virgibacillus tibetensis</name>
    <dbReference type="NCBI Taxonomy" id="3042313"/>
    <lineage>
        <taxon>Bacteria</taxon>
        <taxon>Bacillati</taxon>
        <taxon>Bacillota</taxon>
        <taxon>Bacilli</taxon>
        <taxon>Bacillales</taxon>
        <taxon>Bacillaceae</taxon>
        <taxon>Virgibacillus</taxon>
    </lineage>
</organism>
<comment type="similarity">
    <text evidence="2">Belongs to the MotB family.</text>
</comment>
<keyword evidence="11" id="KW-0966">Cell projection</keyword>
<evidence type="ECO:0000256" key="7">
    <source>
        <dbReference type="PROSITE-ProRule" id="PRU00473"/>
    </source>
</evidence>
<dbReference type="InterPro" id="IPR050330">
    <property type="entry name" value="Bact_OuterMem_StrucFunc"/>
</dbReference>
<evidence type="ECO:0000256" key="5">
    <source>
        <dbReference type="ARBA" id="ARBA00022989"/>
    </source>
</evidence>
<sequence length="265" mass="30241">MRRKRKQDDSHIDESWLIPYADLLTLLLALFIVLFAMSDLDAQKYKELSLIFQSEFGSGSSILDESSDPIEIPESTNQDTEEEEEKDEETEVEKEKEENEARELLHLQELRDRINNYIATNELTDVLGTELLDEGLLITIVNDITFDSGSAEVKSEGQKIAKEVSNFLYTDPPHQIVISGHADDRPMSNADFASNWELSVIRAVNFMHLILENEKLVADRFSAKGYGENHPIVPNTTEENRAKNRRVEVLILPNYEINVDGEKDD</sequence>
<feature type="domain" description="OmpA-like" evidence="10">
    <location>
        <begin position="133"/>
        <end position="255"/>
    </location>
</feature>
<dbReference type="NCBIfam" id="NF005831">
    <property type="entry name" value="PRK07734.1"/>
    <property type="match status" value="1"/>
</dbReference>
<comment type="caution">
    <text evidence="11">The sequence shown here is derived from an EMBL/GenBank/DDBJ whole genome shotgun (WGS) entry which is preliminary data.</text>
</comment>
<dbReference type="Gene3D" id="3.30.1330.60">
    <property type="entry name" value="OmpA-like domain"/>
    <property type="match status" value="1"/>
</dbReference>